<keyword evidence="2" id="KW-1185">Reference proteome</keyword>
<evidence type="ECO:0000313" key="1">
    <source>
        <dbReference type="EMBL" id="PZX11752.1"/>
    </source>
</evidence>
<comment type="caution">
    <text evidence="1">The sequence shown here is derived from an EMBL/GenBank/DDBJ whole genome shotgun (WGS) entry which is preliminary data.</text>
</comment>
<sequence>MTQRTSLAQQMLAHVSHQQESGMSVARYAAQIGITAHKLRYWIKRSRSPQRAFRASDSEMAFINLGRLDLPIAPSNGHKASGCDMR</sequence>
<proteinExistence type="predicted"/>
<dbReference type="NCBIfam" id="NF047593">
    <property type="entry name" value="IS66_ISAeme5_TnpA"/>
    <property type="match status" value="1"/>
</dbReference>
<protein>
    <recommendedName>
        <fullName evidence="3">Transposase</fullName>
    </recommendedName>
</protein>
<accession>A0A2W7NKB7</accession>
<evidence type="ECO:0000313" key="2">
    <source>
        <dbReference type="Proteomes" id="UP000249239"/>
    </source>
</evidence>
<dbReference type="AlphaFoldDB" id="A0A2W7NKB7"/>
<feature type="non-terminal residue" evidence="1">
    <location>
        <position position="86"/>
    </location>
</feature>
<dbReference type="EMBL" id="QKZK01000037">
    <property type="protein sequence ID" value="PZX11752.1"/>
    <property type="molecule type" value="Genomic_DNA"/>
</dbReference>
<name>A0A2W7NKB7_9BACT</name>
<organism evidence="1 2">
    <name type="scientific">Breznakibacter xylanolyticus</name>
    <dbReference type="NCBI Taxonomy" id="990"/>
    <lineage>
        <taxon>Bacteria</taxon>
        <taxon>Pseudomonadati</taxon>
        <taxon>Bacteroidota</taxon>
        <taxon>Bacteroidia</taxon>
        <taxon>Marinilabiliales</taxon>
        <taxon>Marinilabiliaceae</taxon>
        <taxon>Breznakibacter</taxon>
    </lineage>
</organism>
<evidence type="ECO:0008006" key="3">
    <source>
        <dbReference type="Google" id="ProtNLM"/>
    </source>
</evidence>
<reference evidence="1 2" key="1">
    <citation type="submission" date="2018-06" db="EMBL/GenBank/DDBJ databases">
        <title>Genomic Encyclopedia of Archaeal and Bacterial Type Strains, Phase II (KMG-II): from individual species to whole genera.</title>
        <authorList>
            <person name="Goeker M."/>
        </authorList>
    </citation>
    <scope>NUCLEOTIDE SEQUENCE [LARGE SCALE GENOMIC DNA]</scope>
    <source>
        <strain evidence="1 2">DSM 6779</strain>
    </source>
</reference>
<gene>
    <name evidence="1" type="ORF">LX69_03076</name>
</gene>
<dbReference type="Proteomes" id="UP000249239">
    <property type="component" value="Unassembled WGS sequence"/>
</dbReference>
<dbReference type="RefSeq" id="WP_221621385.1">
    <property type="nucleotide sequence ID" value="NZ_QKZK01000037.1"/>
</dbReference>